<keyword evidence="3" id="KW-1185">Reference proteome</keyword>
<gene>
    <name evidence="2" type="ORF">MUB52_06945</name>
</gene>
<keyword evidence="1" id="KW-0732">Signal</keyword>
<evidence type="ECO:0000313" key="2">
    <source>
        <dbReference type="EMBL" id="MCV3271160.1"/>
    </source>
</evidence>
<organism evidence="2 3">
    <name type="scientific">Roseobacter sinensis</name>
    <dbReference type="NCBI Taxonomy" id="2931391"/>
    <lineage>
        <taxon>Bacteria</taxon>
        <taxon>Pseudomonadati</taxon>
        <taxon>Pseudomonadota</taxon>
        <taxon>Alphaproteobacteria</taxon>
        <taxon>Rhodobacterales</taxon>
        <taxon>Roseobacteraceae</taxon>
        <taxon>Roseobacter</taxon>
    </lineage>
</organism>
<feature type="signal peptide" evidence="1">
    <location>
        <begin position="1"/>
        <end position="25"/>
    </location>
</feature>
<comment type="caution">
    <text evidence="2">The sequence shown here is derived from an EMBL/GenBank/DDBJ whole genome shotgun (WGS) entry which is preliminary data.</text>
</comment>
<dbReference type="EMBL" id="JALIEB010000003">
    <property type="protein sequence ID" value="MCV3271160.1"/>
    <property type="molecule type" value="Genomic_DNA"/>
</dbReference>
<evidence type="ECO:0000256" key="1">
    <source>
        <dbReference type="SAM" id="SignalP"/>
    </source>
</evidence>
<evidence type="ECO:0008006" key="4">
    <source>
        <dbReference type="Google" id="ProtNLM"/>
    </source>
</evidence>
<feature type="chain" id="PRO_5046742437" description="NarX-like N-terminal domain-containing protein" evidence="1">
    <location>
        <begin position="26"/>
        <end position="292"/>
    </location>
</feature>
<accession>A0ABT3BC87</accession>
<protein>
    <recommendedName>
        <fullName evidence="4">NarX-like N-terminal domain-containing protein</fullName>
    </recommendedName>
</protein>
<evidence type="ECO:0000313" key="3">
    <source>
        <dbReference type="Proteomes" id="UP001208690"/>
    </source>
</evidence>
<dbReference type="Proteomes" id="UP001208690">
    <property type="component" value="Unassembled WGS sequence"/>
</dbReference>
<proteinExistence type="predicted"/>
<name>A0ABT3BC87_9RHOB</name>
<dbReference type="RefSeq" id="WP_263843474.1">
    <property type="nucleotide sequence ID" value="NZ_JALIEB010000003.1"/>
</dbReference>
<sequence length="292" mass="31740">MRYLVYPVQLTAICLLLLGSGAAFADAQAQHADALARIKAAAHQRALFQTMAKSTCFLMAGVAPQLQAEQAFIASMMFDDNAAALRSGQGEGIAGPESDPVILAGLDGIDTQWATFAPASRQVMSGDFHAIPVQQLIRLDPVVSSNLEALVEQVAETYRTRLVTRQEMVRTISQAAGQSMLVRKAAKALCYIGIDLSQARMRDELAHAIDRFETILTAMEFGDFDLEIVDPPTLAAIKQVMEMKDVWTRLRPLLERGLGDQPVGRETLTEVAALTDEMAGLTDGMVALYLEQ</sequence>
<reference evidence="2 3" key="1">
    <citation type="submission" date="2022-04" db="EMBL/GenBank/DDBJ databases">
        <title>Roseobacter sp. WL0113 is a bacterium isolated from neritic sediment.</title>
        <authorList>
            <person name="Wang L."/>
            <person name="He W."/>
            <person name="Zhang D.-F."/>
        </authorList>
    </citation>
    <scope>NUCLEOTIDE SEQUENCE [LARGE SCALE GENOMIC DNA]</scope>
    <source>
        <strain evidence="2 3">WL0113</strain>
    </source>
</reference>